<sequence length="370" mass="41159">MVFHFRCLSIKYAQDNGPGLSIENFYTAQSDFDLRQSGSAPTEYNPKPDVRSSNLRVFSLADLNEATNNFNASSKIGEGGFGNVHKGVIKRLEPPYDNVYVAVKRGKRGQRGYKQWESEVNILGGIMHQNLVKLIGYCNDQNGNESNWLLVYEYMPNGSVDDHLSGKSDTILSWSRRLKIALDAAIGLTYLHEGMGGGRKIIFRDFKPSNILLDKDWNAKLSDFGFARDGPLDGQTHVSTSVVGGTKGYAAPEYVQTGRLTFKIDVWSYGVFLEELVSGRRPILQKNSTEQNPKCTSWICCPAGAGKSKLPVDPRLDGTYSERSMQKICSIAEMCLVKDPKKRPKMGEVLQMVREAIALESQQPVNGSRI</sequence>
<evidence type="ECO:0000256" key="8">
    <source>
        <dbReference type="ARBA" id="ARBA00022840"/>
    </source>
</evidence>
<reference evidence="16" key="2">
    <citation type="submission" date="2017-02" db="EMBL/GenBank/DDBJ databases">
        <title>Sunflower complete genome.</title>
        <authorList>
            <person name="Langlade N."/>
            <person name="Munos S."/>
        </authorList>
    </citation>
    <scope>NUCLEOTIDE SEQUENCE [LARGE SCALE GENOMIC DNA]</scope>
    <source>
        <tissue evidence="16">Leaves</tissue>
    </source>
</reference>
<evidence type="ECO:0000256" key="2">
    <source>
        <dbReference type="ARBA" id="ARBA00008536"/>
    </source>
</evidence>
<dbReference type="AlphaFoldDB" id="A0A251VHD5"/>
<dbReference type="EMBL" id="MNCJ02000317">
    <property type="protein sequence ID" value="KAF5819404.1"/>
    <property type="molecule type" value="Genomic_DNA"/>
</dbReference>
<proteinExistence type="inferred from homology"/>
<dbReference type="Pfam" id="PF00069">
    <property type="entry name" value="Pkinase"/>
    <property type="match status" value="1"/>
</dbReference>
<dbReference type="SUPFAM" id="SSF56112">
    <property type="entry name" value="Protein kinase-like (PK-like)"/>
    <property type="match status" value="1"/>
</dbReference>
<evidence type="ECO:0000313" key="16">
    <source>
        <dbReference type="EMBL" id="OTG35015.1"/>
    </source>
</evidence>
<dbReference type="FunFam" id="1.10.510.10:FF:000240">
    <property type="entry name" value="Lectin-domain containing receptor kinase A4.3"/>
    <property type="match status" value="1"/>
</dbReference>
<accession>A0A251VHD5</accession>
<evidence type="ECO:0000256" key="9">
    <source>
        <dbReference type="ARBA" id="ARBA00022989"/>
    </source>
</evidence>
<evidence type="ECO:0000259" key="14">
    <source>
        <dbReference type="PROSITE" id="PS50011"/>
    </source>
</evidence>
<keyword evidence="7 13" id="KW-0547">Nucleotide-binding</keyword>
<feature type="binding site" evidence="13">
    <location>
        <position position="104"/>
    </location>
    <ligand>
        <name>ATP</name>
        <dbReference type="ChEBI" id="CHEBI:30616"/>
    </ligand>
</feature>
<keyword evidence="10" id="KW-0472">Membrane</keyword>
<dbReference type="PROSITE" id="PS00107">
    <property type="entry name" value="PROTEIN_KINASE_ATP"/>
    <property type="match status" value="1"/>
</dbReference>
<keyword evidence="12" id="KW-0325">Glycoprotein</keyword>
<dbReference type="PANTHER" id="PTHR45621">
    <property type="entry name" value="OS01G0588500 PROTEIN-RELATED"/>
    <property type="match status" value="1"/>
</dbReference>
<evidence type="ECO:0000256" key="13">
    <source>
        <dbReference type="PROSITE-ProRule" id="PRU10141"/>
    </source>
</evidence>
<comment type="similarity">
    <text evidence="2">In the N-terminal section; belongs to the leguminous lectin family.</text>
</comment>
<dbReference type="Gene3D" id="1.10.510.10">
    <property type="entry name" value="Transferase(Phosphotransferase) domain 1"/>
    <property type="match status" value="1"/>
</dbReference>
<dbReference type="OMA" id="ICSIAEM"/>
<evidence type="ECO:0000256" key="10">
    <source>
        <dbReference type="ARBA" id="ARBA00023136"/>
    </source>
</evidence>
<keyword evidence="17" id="KW-1185">Reference proteome</keyword>
<evidence type="ECO:0000256" key="11">
    <source>
        <dbReference type="ARBA" id="ARBA00023170"/>
    </source>
</evidence>
<dbReference type="InterPro" id="IPR000719">
    <property type="entry name" value="Prot_kinase_dom"/>
</dbReference>
<keyword evidence="9" id="KW-1133">Transmembrane helix</keyword>
<keyword evidence="6" id="KW-0732">Signal</keyword>
<evidence type="ECO:0000256" key="3">
    <source>
        <dbReference type="ARBA" id="ARBA00010217"/>
    </source>
</evidence>
<dbReference type="GO" id="GO:0005886">
    <property type="term" value="C:plasma membrane"/>
    <property type="evidence" value="ECO:0007669"/>
    <property type="project" value="UniProtKB-SubCell"/>
</dbReference>
<dbReference type="EMBL" id="CM007891">
    <property type="protein sequence ID" value="OTG35015.1"/>
    <property type="molecule type" value="Genomic_DNA"/>
</dbReference>
<comment type="similarity">
    <text evidence="3">In the C-terminal section; belongs to the protein kinase superfamily. Ser/Thr protein kinase family.</text>
</comment>
<evidence type="ECO:0000256" key="12">
    <source>
        <dbReference type="ARBA" id="ARBA00023180"/>
    </source>
</evidence>
<gene>
    <name evidence="16" type="ORF">HannXRQ_Chr02g0052191</name>
    <name evidence="15" type="ORF">HanXRQr2_Chr02g0077211</name>
</gene>
<keyword evidence="15" id="KW-0808">Transferase</keyword>
<evidence type="ECO:0000313" key="15">
    <source>
        <dbReference type="EMBL" id="KAF5819404.1"/>
    </source>
</evidence>
<dbReference type="InterPro" id="IPR011009">
    <property type="entry name" value="Kinase-like_dom_sf"/>
</dbReference>
<dbReference type="GO" id="GO:0002229">
    <property type="term" value="P:defense response to oomycetes"/>
    <property type="evidence" value="ECO:0007669"/>
    <property type="project" value="UniProtKB-ARBA"/>
</dbReference>
<evidence type="ECO:0000256" key="6">
    <source>
        <dbReference type="ARBA" id="ARBA00022729"/>
    </source>
</evidence>
<keyword evidence="11" id="KW-0675">Receptor</keyword>
<keyword evidence="4" id="KW-1003">Cell membrane</keyword>
<evidence type="ECO:0000256" key="1">
    <source>
        <dbReference type="ARBA" id="ARBA00004251"/>
    </source>
</evidence>
<reference evidence="15 17" key="1">
    <citation type="journal article" date="2017" name="Nature">
        <title>The sunflower genome provides insights into oil metabolism, flowering and Asterid evolution.</title>
        <authorList>
            <person name="Badouin H."/>
            <person name="Gouzy J."/>
            <person name="Grassa C.J."/>
            <person name="Murat F."/>
            <person name="Staton S.E."/>
            <person name="Cottret L."/>
            <person name="Lelandais-Briere C."/>
            <person name="Owens G.L."/>
            <person name="Carrere S."/>
            <person name="Mayjonade B."/>
            <person name="Legrand L."/>
            <person name="Gill N."/>
            <person name="Kane N.C."/>
            <person name="Bowers J.E."/>
            <person name="Hubner S."/>
            <person name="Bellec A."/>
            <person name="Berard A."/>
            <person name="Berges H."/>
            <person name="Blanchet N."/>
            <person name="Boniface M.C."/>
            <person name="Brunel D."/>
            <person name="Catrice O."/>
            <person name="Chaidir N."/>
            <person name="Claudel C."/>
            <person name="Donnadieu C."/>
            <person name="Faraut T."/>
            <person name="Fievet G."/>
            <person name="Helmstetter N."/>
            <person name="King M."/>
            <person name="Knapp S.J."/>
            <person name="Lai Z."/>
            <person name="Le Paslier M.C."/>
            <person name="Lippi Y."/>
            <person name="Lorenzon L."/>
            <person name="Mandel J.R."/>
            <person name="Marage G."/>
            <person name="Marchand G."/>
            <person name="Marquand E."/>
            <person name="Bret-Mestries E."/>
            <person name="Morien E."/>
            <person name="Nambeesan S."/>
            <person name="Nguyen T."/>
            <person name="Pegot-Espagnet P."/>
            <person name="Pouilly N."/>
            <person name="Raftis F."/>
            <person name="Sallet E."/>
            <person name="Schiex T."/>
            <person name="Thomas J."/>
            <person name="Vandecasteele C."/>
            <person name="Vares D."/>
            <person name="Vear F."/>
            <person name="Vautrin S."/>
            <person name="Crespi M."/>
            <person name="Mangin B."/>
            <person name="Burke J.M."/>
            <person name="Salse J."/>
            <person name="Munos S."/>
            <person name="Vincourt P."/>
            <person name="Rieseberg L.H."/>
            <person name="Langlade N.B."/>
        </authorList>
    </citation>
    <scope>NUCLEOTIDE SEQUENCE [LARGE SCALE GENOMIC DNA]</scope>
    <source>
        <strain evidence="17">cv. SF193</strain>
        <tissue evidence="15">Leaves</tissue>
    </source>
</reference>
<dbReference type="Proteomes" id="UP000215914">
    <property type="component" value="Chromosome 2"/>
</dbReference>
<dbReference type="InParanoid" id="A0A251VHD5"/>
<evidence type="ECO:0000313" key="17">
    <source>
        <dbReference type="Proteomes" id="UP000215914"/>
    </source>
</evidence>
<keyword evidence="8 13" id="KW-0067">ATP-binding</keyword>
<comment type="subcellular location">
    <subcellularLocation>
        <location evidence="1">Cell membrane</location>
        <topology evidence="1">Single-pass type I membrane protein</topology>
    </subcellularLocation>
</comment>
<dbReference type="GO" id="GO:0004672">
    <property type="term" value="F:protein kinase activity"/>
    <property type="evidence" value="ECO:0007669"/>
    <property type="project" value="InterPro"/>
</dbReference>
<reference evidence="15" key="3">
    <citation type="submission" date="2020-06" db="EMBL/GenBank/DDBJ databases">
        <title>Helianthus annuus Genome sequencing and assembly Release 2.</title>
        <authorList>
            <person name="Gouzy J."/>
            <person name="Langlade N."/>
            <person name="Munos S."/>
        </authorList>
    </citation>
    <scope>NUCLEOTIDE SEQUENCE</scope>
    <source>
        <tissue evidence="15">Leaves</tissue>
    </source>
</reference>
<feature type="domain" description="Protein kinase" evidence="14">
    <location>
        <begin position="70"/>
        <end position="357"/>
    </location>
</feature>
<dbReference type="InterPro" id="IPR050823">
    <property type="entry name" value="Plant_Ser_Thr_Prot_Kinase"/>
</dbReference>
<evidence type="ECO:0000256" key="4">
    <source>
        <dbReference type="ARBA" id="ARBA00022475"/>
    </source>
</evidence>
<evidence type="ECO:0000256" key="7">
    <source>
        <dbReference type="ARBA" id="ARBA00022741"/>
    </source>
</evidence>
<dbReference type="OrthoDB" id="4062651at2759"/>
<dbReference type="Gramene" id="mRNA:HanXRQr2_Chr02g0077211">
    <property type="protein sequence ID" value="mRNA:HanXRQr2_Chr02g0077211"/>
    <property type="gene ID" value="HanXRQr2_Chr02g0077211"/>
</dbReference>
<keyword evidence="5" id="KW-0812">Transmembrane</keyword>
<dbReference type="InterPro" id="IPR017441">
    <property type="entry name" value="Protein_kinase_ATP_BS"/>
</dbReference>
<dbReference type="GO" id="GO:0005524">
    <property type="term" value="F:ATP binding"/>
    <property type="evidence" value="ECO:0007669"/>
    <property type="project" value="UniProtKB-UniRule"/>
</dbReference>
<dbReference type="PROSITE" id="PS50011">
    <property type="entry name" value="PROTEIN_KINASE_DOM"/>
    <property type="match status" value="1"/>
</dbReference>
<evidence type="ECO:0000256" key="5">
    <source>
        <dbReference type="ARBA" id="ARBA00022692"/>
    </source>
</evidence>
<name>A0A251VHD5_HELAN</name>
<organism evidence="16 17">
    <name type="scientific">Helianthus annuus</name>
    <name type="common">Common sunflower</name>
    <dbReference type="NCBI Taxonomy" id="4232"/>
    <lineage>
        <taxon>Eukaryota</taxon>
        <taxon>Viridiplantae</taxon>
        <taxon>Streptophyta</taxon>
        <taxon>Embryophyta</taxon>
        <taxon>Tracheophyta</taxon>
        <taxon>Spermatophyta</taxon>
        <taxon>Magnoliopsida</taxon>
        <taxon>eudicotyledons</taxon>
        <taxon>Gunneridae</taxon>
        <taxon>Pentapetalae</taxon>
        <taxon>asterids</taxon>
        <taxon>campanulids</taxon>
        <taxon>Asterales</taxon>
        <taxon>Asteraceae</taxon>
        <taxon>Asteroideae</taxon>
        <taxon>Heliantheae alliance</taxon>
        <taxon>Heliantheae</taxon>
        <taxon>Helianthus</taxon>
    </lineage>
</organism>
<protein>
    <recommendedName>
        <fullName evidence="14">Protein kinase domain-containing protein</fullName>
    </recommendedName>
</protein>
<dbReference type="Gene3D" id="3.30.200.20">
    <property type="entry name" value="Phosphorylase Kinase, domain 1"/>
    <property type="match status" value="1"/>
</dbReference>
<dbReference type="PIRSF" id="PIRSF000654">
    <property type="entry name" value="Integrin-linked_kinase"/>
    <property type="match status" value="1"/>
</dbReference>